<name>A0A409WE03_9AGAR</name>
<comment type="caution">
    <text evidence="8">The sequence shown here is derived from an EMBL/GenBank/DDBJ whole genome shotgun (WGS) entry which is preliminary data.</text>
</comment>
<dbReference type="InterPro" id="IPR038869">
    <property type="entry name" value="DLT1"/>
</dbReference>
<evidence type="ECO:0000256" key="4">
    <source>
        <dbReference type="ARBA" id="ARBA00022692"/>
    </source>
</evidence>
<dbReference type="InParanoid" id="A0A409WE03"/>
<evidence type="ECO:0000256" key="3">
    <source>
        <dbReference type="ARBA" id="ARBA00021353"/>
    </source>
</evidence>
<comment type="subcellular location">
    <subcellularLocation>
        <location evidence="7">Membrane</location>
        <topology evidence="7">Multi-pass membrane protein</topology>
    </subcellularLocation>
</comment>
<reference evidence="8 9" key="1">
    <citation type="journal article" date="2018" name="Evol. Lett.">
        <title>Horizontal gene cluster transfer increased hallucinogenic mushroom diversity.</title>
        <authorList>
            <person name="Reynolds H.T."/>
            <person name="Vijayakumar V."/>
            <person name="Gluck-Thaler E."/>
            <person name="Korotkin H.B."/>
            <person name="Matheny P.B."/>
            <person name="Slot J.C."/>
        </authorList>
    </citation>
    <scope>NUCLEOTIDE SEQUENCE [LARGE SCALE GENOMIC DNA]</scope>
    <source>
        <strain evidence="8 9">SRW20</strain>
    </source>
</reference>
<dbReference type="AlphaFoldDB" id="A0A409WE03"/>
<dbReference type="EMBL" id="NHYE01005128">
    <property type="protein sequence ID" value="PPQ76719.1"/>
    <property type="molecule type" value="Genomic_DNA"/>
</dbReference>
<keyword evidence="5 7" id="KW-1133">Transmembrane helix</keyword>
<keyword evidence="9" id="KW-1185">Reference proteome</keyword>
<evidence type="ECO:0000256" key="5">
    <source>
        <dbReference type="ARBA" id="ARBA00022989"/>
    </source>
</evidence>
<evidence type="ECO:0000256" key="7">
    <source>
        <dbReference type="RuleBase" id="RU367100"/>
    </source>
</evidence>
<dbReference type="Proteomes" id="UP000284706">
    <property type="component" value="Unassembled WGS sequence"/>
</dbReference>
<dbReference type="GO" id="GO:0016020">
    <property type="term" value="C:membrane"/>
    <property type="evidence" value="ECO:0007669"/>
    <property type="project" value="UniProtKB-SubCell"/>
</dbReference>
<keyword evidence="4 7" id="KW-0812">Transmembrane</keyword>
<evidence type="ECO:0000256" key="2">
    <source>
        <dbReference type="ARBA" id="ARBA00005550"/>
    </source>
</evidence>
<dbReference type="PANTHER" id="PTHR40021:SF1">
    <property type="entry name" value="DEFECT AT LOW TEMPERATURE PROTEIN 1"/>
    <property type="match status" value="1"/>
</dbReference>
<gene>
    <name evidence="7" type="primary">DLT1</name>
    <name evidence="8" type="ORF">CVT26_004380</name>
</gene>
<feature type="transmembrane region" description="Helical" evidence="7">
    <location>
        <begin position="12"/>
        <end position="38"/>
    </location>
</feature>
<dbReference type="PANTHER" id="PTHR40021">
    <property type="entry name" value="DEFECT AT LOW TEMPERATURE PROTEIN 1"/>
    <property type="match status" value="1"/>
</dbReference>
<proteinExistence type="inferred from homology"/>
<evidence type="ECO:0000256" key="1">
    <source>
        <dbReference type="ARBA" id="ARBA00002489"/>
    </source>
</evidence>
<feature type="transmembrane region" description="Helical" evidence="7">
    <location>
        <begin position="50"/>
        <end position="71"/>
    </location>
</feature>
<sequence>MLSRRVLATASELAYLFLILLTVVATGLSCTAILSQAVRTSPSQSWTDNVNALMIGASYLIVLVASLIFCVKRRIAVRLKLSRISKTYRTIGRDDLPASVHRHVLQEYIRTCLIAYESQPKNIHRDGWGRPGEHVFQDRGLCCVVSYRIRALTKRICRDLGSKYSGISFRRTLLDTIPRIDELAHLVIPLHPKLKPHARMLHHFRFLTPLLPKDEDGMTPLIYYDSAIQIARHSAQELTEEEFEIGMKAAYEIEKCLNDCRLEMLESESSTQLNEQQPSGSKS</sequence>
<dbReference type="STRING" id="231916.A0A409WE03"/>
<dbReference type="PROSITE" id="PS51257">
    <property type="entry name" value="PROKAR_LIPOPROTEIN"/>
    <property type="match status" value="1"/>
</dbReference>
<evidence type="ECO:0000313" key="8">
    <source>
        <dbReference type="EMBL" id="PPQ76719.1"/>
    </source>
</evidence>
<evidence type="ECO:0000313" key="9">
    <source>
        <dbReference type="Proteomes" id="UP000284706"/>
    </source>
</evidence>
<comment type="function">
    <text evidence="1 7">Required for growth under high-pressure and low-temperature conditions.</text>
</comment>
<evidence type="ECO:0000256" key="6">
    <source>
        <dbReference type="ARBA" id="ARBA00023136"/>
    </source>
</evidence>
<dbReference type="OrthoDB" id="337038at2759"/>
<protein>
    <recommendedName>
        <fullName evidence="3 7">Defect at low temperature protein 1</fullName>
    </recommendedName>
</protein>
<accession>A0A409WE03</accession>
<comment type="similarity">
    <text evidence="2 7">Belongs to the DLT1 family.</text>
</comment>
<organism evidence="8 9">
    <name type="scientific">Gymnopilus dilepis</name>
    <dbReference type="NCBI Taxonomy" id="231916"/>
    <lineage>
        <taxon>Eukaryota</taxon>
        <taxon>Fungi</taxon>
        <taxon>Dikarya</taxon>
        <taxon>Basidiomycota</taxon>
        <taxon>Agaricomycotina</taxon>
        <taxon>Agaricomycetes</taxon>
        <taxon>Agaricomycetidae</taxon>
        <taxon>Agaricales</taxon>
        <taxon>Agaricineae</taxon>
        <taxon>Hymenogastraceae</taxon>
        <taxon>Gymnopilus</taxon>
    </lineage>
</organism>
<keyword evidence="6 7" id="KW-0472">Membrane</keyword>